<accession>A0A1M4YET1</accession>
<dbReference type="PANTHER" id="PTHR30531">
    <property type="entry name" value="FLAGELLAR BIOSYNTHETIC PROTEIN FLHB"/>
    <property type="match status" value="1"/>
</dbReference>
<evidence type="ECO:0000313" key="2">
    <source>
        <dbReference type="Proteomes" id="UP000184334"/>
    </source>
</evidence>
<dbReference type="STRING" id="1122195.SAMN02745164_01661"/>
<dbReference type="InterPro" id="IPR006135">
    <property type="entry name" value="T3SS_substrate_exporter"/>
</dbReference>
<keyword evidence="1" id="KW-0282">Flagellum</keyword>
<dbReference type="SUPFAM" id="SSF160544">
    <property type="entry name" value="EscU C-terminal domain-like"/>
    <property type="match status" value="1"/>
</dbReference>
<dbReference type="GO" id="GO:0009306">
    <property type="term" value="P:protein secretion"/>
    <property type="evidence" value="ECO:0007669"/>
    <property type="project" value="InterPro"/>
</dbReference>
<dbReference type="AlphaFoldDB" id="A0A1M4YET1"/>
<dbReference type="EMBL" id="FQUI01000030">
    <property type="protein sequence ID" value="SHF04148.1"/>
    <property type="molecule type" value="Genomic_DNA"/>
</dbReference>
<keyword evidence="1" id="KW-0966">Cell projection</keyword>
<dbReference type="PANTHER" id="PTHR30531:SF12">
    <property type="entry name" value="FLAGELLAR BIOSYNTHETIC PROTEIN FLHB"/>
    <property type="match status" value="1"/>
</dbReference>
<dbReference type="GO" id="GO:0005886">
    <property type="term" value="C:plasma membrane"/>
    <property type="evidence" value="ECO:0007669"/>
    <property type="project" value="TreeGrafter"/>
</dbReference>
<comment type="caution">
    <text evidence="1">The sequence shown here is derived from an EMBL/GenBank/DDBJ whole genome shotgun (WGS) entry which is preliminary data.</text>
</comment>
<dbReference type="InterPro" id="IPR029025">
    <property type="entry name" value="T3SS_substrate_exporter_C"/>
</dbReference>
<evidence type="ECO:0000313" key="1">
    <source>
        <dbReference type="EMBL" id="SHF04148.1"/>
    </source>
</evidence>
<reference evidence="1" key="1">
    <citation type="submission" date="2016-11" db="EMBL/GenBank/DDBJ databases">
        <authorList>
            <person name="Varghese N."/>
            <person name="Submissions S."/>
        </authorList>
    </citation>
    <scope>NUCLEOTIDE SEQUENCE [LARGE SCALE GENOMIC DNA]</scope>
    <source>
        <strain evidence="1">DSM 16785</strain>
    </source>
</reference>
<proteinExistence type="predicted"/>
<dbReference type="RefSeq" id="WP_072865334.1">
    <property type="nucleotide sequence ID" value="NZ_FQUI01000030.1"/>
</dbReference>
<sequence length="90" mass="10418">MDKKVVAIKYEEFKDEVPTVIAKGIGKIADKIIEISKENNIPILKNTKTVNELYSLDIPSDIPEEMYFIVAKIIAYVMELNEKREEKSWD</sequence>
<dbReference type="Pfam" id="PF01312">
    <property type="entry name" value="Bac_export_2"/>
    <property type="match status" value="1"/>
</dbReference>
<gene>
    <name evidence="1" type="ORF">SAMN02745164_01661</name>
</gene>
<protein>
    <submittedName>
        <fullName evidence="1">Flagellar biosynthesis protein</fullName>
    </submittedName>
</protein>
<keyword evidence="1" id="KW-0969">Cilium</keyword>
<dbReference type="Proteomes" id="UP000184334">
    <property type="component" value="Unassembled WGS sequence"/>
</dbReference>
<dbReference type="Gene3D" id="3.40.1690.10">
    <property type="entry name" value="secretion proteins EscU"/>
    <property type="match status" value="1"/>
</dbReference>
<organism evidence="1 2">
    <name type="scientific">Marinitoga hydrogenitolerans (strain DSM 16785 / JCM 12826 / AT1271)</name>
    <dbReference type="NCBI Taxonomy" id="1122195"/>
    <lineage>
        <taxon>Bacteria</taxon>
        <taxon>Thermotogati</taxon>
        <taxon>Thermotogota</taxon>
        <taxon>Thermotogae</taxon>
        <taxon>Petrotogales</taxon>
        <taxon>Petrotogaceae</taxon>
        <taxon>Marinitoga</taxon>
    </lineage>
</organism>
<name>A0A1M4YET1_MARH1</name>
<dbReference type="OrthoDB" id="5244399at2"/>
<keyword evidence="2" id="KW-1185">Reference proteome</keyword>